<keyword evidence="7" id="KW-0472">Membrane</keyword>
<keyword evidence="4" id="KW-0597">Phosphoprotein</keyword>
<dbReference type="Pfam" id="PF02518">
    <property type="entry name" value="HATPase_c"/>
    <property type="match status" value="1"/>
</dbReference>
<name>A0A932CMM7_UNCTE</name>
<dbReference type="InterPro" id="IPR005467">
    <property type="entry name" value="His_kinase_dom"/>
</dbReference>
<keyword evidence="7" id="KW-1133">Transmembrane helix</keyword>
<evidence type="ECO:0000256" key="4">
    <source>
        <dbReference type="ARBA" id="ARBA00022553"/>
    </source>
</evidence>
<feature type="domain" description="Histidine kinase" evidence="8">
    <location>
        <begin position="126"/>
        <end position="346"/>
    </location>
</feature>
<dbReference type="PROSITE" id="PS50885">
    <property type="entry name" value="HAMP"/>
    <property type="match status" value="1"/>
</dbReference>
<dbReference type="SUPFAM" id="SSF158472">
    <property type="entry name" value="HAMP domain-like"/>
    <property type="match status" value="1"/>
</dbReference>
<evidence type="ECO:0000259" key="9">
    <source>
        <dbReference type="PROSITE" id="PS50885"/>
    </source>
</evidence>
<dbReference type="FunFam" id="3.30.565.10:FF:000006">
    <property type="entry name" value="Sensor histidine kinase WalK"/>
    <property type="match status" value="1"/>
</dbReference>
<dbReference type="CDD" id="cd06225">
    <property type="entry name" value="HAMP"/>
    <property type="match status" value="1"/>
</dbReference>
<dbReference type="PANTHER" id="PTHR42878:SF15">
    <property type="entry name" value="BACTERIOPHYTOCHROME"/>
    <property type="match status" value="1"/>
</dbReference>
<dbReference type="GO" id="GO:0005524">
    <property type="term" value="F:ATP binding"/>
    <property type="evidence" value="ECO:0007669"/>
    <property type="project" value="UniProtKB-KW"/>
</dbReference>
<dbReference type="InterPro" id="IPR004358">
    <property type="entry name" value="Sig_transdc_His_kin-like_C"/>
</dbReference>
<accession>A0A932CMM7</accession>
<dbReference type="GO" id="GO:0000156">
    <property type="term" value="F:phosphorelay response regulator activity"/>
    <property type="evidence" value="ECO:0007669"/>
    <property type="project" value="TreeGrafter"/>
</dbReference>
<evidence type="ECO:0000313" key="10">
    <source>
        <dbReference type="EMBL" id="MBI2876206.1"/>
    </source>
</evidence>
<dbReference type="EMBL" id="JACPRF010000153">
    <property type="protein sequence ID" value="MBI2876206.1"/>
    <property type="molecule type" value="Genomic_DNA"/>
</dbReference>
<dbReference type="InterPro" id="IPR050351">
    <property type="entry name" value="BphY/WalK/GraS-like"/>
</dbReference>
<comment type="subcellular location">
    <subcellularLocation>
        <location evidence="2">Membrane</location>
    </subcellularLocation>
</comment>
<dbReference type="GO" id="GO:0007234">
    <property type="term" value="P:osmosensory signaling via phosphorelay pathway"/>
    <property type="evidence" value="ECO:0007669"/>
    <property type="project" value="TreeGrafter"/>
</dbReference>
<dbReference type="EC" id="2.7.13.3" evidence="3"/>
<evidence type="ECO:0000256" key="6">
    <source>
        <dbReference type="ARBA" id="ARBA00022777"/>
    </source>
</evidence>
<reference evidence="10" key="1">
    <citation type="submission" date="2020-07" db="EMBL/GenBank/DDBJ databases">
        <title>Huge and variable diversity of episymbiotic CPR bacteria and DPANN archaea in groundwater ecosystems.</title>
        <authorList>
            <person name="He C.Y."/>
            <person name="Keren R."/>
            <person name="Whittaker M."/>
            <person name="Farag I.F."/>
            <person name="Doudna J."/>
            <person name="Cate J.H.D."/>
            <person name="Banfield J.F."/>
        </authorList>
    </citation>
    <scope>NUCLEOTIDE SEQUENCE</scope>
    <source>
        <strain evidence="10">NC_groundwater_672_Ag_B-0.1um_62_36</strain>
    </source>
</reference>
<dbReference type="SMART" id="SM00387">
    <property type="entry name" value="HATPase_c"/>
    <property type="match status" value="1"/>
</dbReference>
<dbReference type="Pfam" id="PF00672">
    <property type="entry name" value="HAMP"/>
    <property type="match status" value="1"/>
</dbReference>
<dbReference type="InterPro" id="IPR036097">
    <property type="entry name" value="HisK_dim/P_sf"/>
</dbReference>
<organism evidence="10 11">
    <name type="scientific">Tectimicrobiota bacterium</name>
    <dbReference type="NCBI Taxonomy" id="2528274"/>
    <lineage>
        <taxon>Bacteria</taxon>
        <taxon>Pseudomonadati</taxon>
        <taxon>Nitrospinota/Tectimicrobiota group</taxon>
        <taxon>Candidatus Tectimicrobiota</taxon>
    </lineage>
</organism>
<protein>
    <recommendedName>
        <fullName evidence="3">histidine kinase</fullName>
        <ecNumber evidence="3">2.7.13.3</ecNumber>
    </recommendedName>
</protein>
<dbReference type="CDD" id="cd00082">
    <property type="entry name" value="HisKA"/>
    <property type="match status" value="1"/>
</dbReference>
<dbReference type="SUPFAM" id="SSF47384">
    <property type="entry name" value="Homodimeric domain of signal transducing histidine kinase"/>
    <property type="match status" value="1"/>
</dbReference>
<gene>
    <name evidence="10" type="ORF">HYY20_04930</name>
</gene>
<feature type="transmembrane region" description="Helical" evidence="7">
    <location>
        <begin position="37"/>
        <end position="57"/>
    </location>
</feature>
<dbReference type="GO" id="GO:0000155">
    <property type="term" value="F:phosphorelay sensor kinase activity"/>
    <property type="evidence" value="ECO:0007669"/>
    <property type="project" value="InterPro"/>
</dbReference>
<dbReference type="Gene3D" id="1.10.287.130">
    <property type="match status" value="1"/>
</dbReference>
<evidence type="ECO:0000256" key="2">
    <source>
        <dbReference type="ARBA" id="ARBA00004370"/>
    </source>
</evidence>
<proteinExistence type="predicted"/>
<comment type="catalytic activity">
    <reaction evidence="1">
        <text>ATP + protein L-histidine = ADP + protein N-phospho-L-histidine.</text>
        <dbReference type="EC" id="2.7.13.3"/>
    </reaction>
</comment>
<keyword evidence="5" id="KW-0808">Transferase</keyword>
<dbReference type="InterPro" id="IPR036890">
    <property type="entry name" value="HATPase_C_sf"/>
</dbReference>
<evidence type="ECO:0000313" key="11">
    <source>
        <dbReference type="Proteomes" id="UP000769766"/>
    </source>
</evidence>
<dbReference type="Gene3D" id="6.10.340.10">
    <property type="match status" value="1"/>
</dbReference>
<feature type="non-terminal residue" evidence="10">
    <location>
        <position position="1"/>
    </location>
</feature>
<dbReference type="PRINTS" id="PR00344">
    <property type="entry name" value="BCTRLSENSOR"/>
</dbReference>
<evidence type="ECO:0000259" key="8">
    <source>
        <dbReference type="PROSITE" id="PS50109"/>
    </source>
</evidence>
<feature type="domain" description="HAMP" evidence="9">
    <location>
        <begin position="59"/>
        <end position="111"/>
    </location>
</feature>
<comment type="caution">
    <text evidence="10">The sequence shown here is derived from an EMBL/GenBank/DDBJ whole genome shotgun (WGS) entry which is preliminary data.</text>
</comment>
<dbReference type="PROSITE" id="PS50109">
    <property type="entry name" value="HIS_KIN"/>
    <property type="match status" value="1"/>
</dbReference>
<dbReference type="InterPro" id="IPR003661">
    <property type="entry name" value="HisK_dim/P_dom"/>
</dbReference>
<dbReference type="SMART" id="SM00388">
    <property type="entry name" value="HisKA"/>
    <property type="match status" value="1"/>
</dbReference>
<dbReference type="Pfam" id="PF00512">
    <property type="entry name" value="HisKA"/>
    <property type="match status" value="1"/>
</dbReference>
<evidence type="ECO:0000256" key="3">
    <source>
        <dbReference type="ARBA" id="ARBA00012438"/>
    </source>
</evidence>
<dbReference type="AlphaFoldDB" id="A0A932CMM7"/>
<sequence length="346" mass="38371">FISFAPVGGPGGSLGWSVLAIRSTEEVFAASRVQLKLFGIILFLGTLFILMGSFFLLGRGIADPIRRLMYGVRAVGRGDFGHRVKVQDRDELGALAEAFNEMVSTLEAKSKALQAKSEELDGYIYAISHDLRSPLISIQGHSTLLARKCQAILGESERCYLDRIRANSRQMEELIESLLELSRAGRMSPSFTEESLTRILEEVREELSYFLEQGKVQLVIDPKLPPIYCDRKGIRQVFANLIQNAISAVKGIPRPTIEVGTLEAGSGGHHFYVRDNGVGIDRRHHQRIFEPFQSLFSQEGEEKGKERKGLGLAIVKKIIQAHGGEIWVESEPGQGATFHVTLPRPS</sequence>
<keyword evidence="6 10" id="KW-0418">Kinase</keyword>
<dbReference type="InterPro" id="IPR003660">
    <property type="entry name" value="HAMP_dom"/>
</dbReference>
<keyword evidence="7" id="KW-0812">Transmembrane</keyword>
<evidence type="ECO:0000256" key="5">
    <source>
        <dbReference type="ARBA" id="ARBA00022679"/>
    </source>
</evidence>
<dbReference type="InterPro" id="IPR003594">
    <property type="entry name" value="HATPase_dom"/>
</dbReference>
<dbReference type="PANTHER" id="PTHR42878">
    <property type="entry name" value="TWO-COMPONENT HISTIDINE KINASE"/>
    <property type="match status" value="1"/>
</dbReference>
<dbReference type="SUPFAM" id="SSF55874">
    <property type="entry name" value="ATPase domain of HSP90 chaperone/DNA topoisomerase II/histidine kinase"/>
    <property type="match status" value="1"/>
</dbReference>
<dbReference type="SMART" id="SM00304">
    <property type="entry name" value="HAMP"/>
    <property type="match status" value="1"/>
</dbReference>
<evidence type="ECO:0000256" key="1">
    <source>
        <dbReference type="ARBA" id="ARBA00000085"/>
    </source>
</evidence>
<dbReference type="Proteomes" id="UP000769766">
    <property type="component" value="Unassembled WGS sequence"/>
</dbReference>
<dbReference type="GO" id="GO:0030295">
    <property type="term" value="F:protein kinase activator activity"/>
    <property type="evidence" value="ECO:0007669"/>
    <property type="project" value="TreeGrafter"/>
</dbReference>
<evidence type="ECO:0000256" key="7">
    <source>
        <dbReference type="SAM" id="Phobius"/>
    </source>
</evidence>
<dbReference type="Gene3D" id="3.30.565.10">
    <property type="entry name" value="Histidine kinase-like ATPase, C-terminal domain"/>
    <property type="match status" value="1"/>
</dbReference>
<dbReference type="GO" id="GO:0016020">
    <property type="term" value="C:membrane"/>
    <property type="evidence" value="ECO:0007669"/>
    <property type="project" value="UniProtKB-SubCell"/>
</dbReference>